<evidence type="ECO:0000313" key="2">
    <source>
        <dbReference type="Proteomes" id="UP001589700"/>
    </source>
</evidence>
<dbReference type="Proteomes" id="UP001589700">
    <property type="component" value="Unassembled WGS sequence"/>
</dbReference>
<dbReference type="RefSeq" id="WP_182631538.1">
    <property type="nucleotide sequence ID" value="NZ_JAALDM010000062.1"/>
</dbReference>
<evidence type="ECO:0000313" key="1">
    <source>
        <dbReference type="EMBL" id="MFB9260554.1"/>
    </source>
</evidence>
<dbReference type="Gene3D" id="2.115.10.20">
    <property type="entry name" value="Glycosyl hydrolase domain, family 43"/>
    <property type="match status" value="1"/>
</dbReference>
<dbReference type="SUPFAM" id="SSF75005">
    <property type="entry name" value="Arabinanase/levansucrase/invertase"/>
    <property type="match status" value="1"/>
</dbReference>
<reference evidence="1 2" key="1">
    <citation type="submission" date="2024-09" db="EMBL/GenBank/DDBJ databases">
        <authorList>
            <person name="Sun Q."/>
            <person name="Mori K."/>
        </authorList>
    </citation>
    <scope>NUCLEOTIDE SEQUENCE [LARGE SCALE GENOMIC DNA]</scope>
    <source>
        <strain evidence="1 2">CCM 7659</strain>
    </source>
</reference>
<keyword evidence="2" id="KW-1185">Reference proteome</keyword>
<comment type="caution">
    <text evidence="1">The sequence shown here is derived from an EMBL/GenBank/DDBJ whole genome shotgun (WGS) entry which is preliminary data.</text>
</comment>
<dbReference type="EMBL" id="JBHMDY010000006">
    <property type="protein sequence ID" value="MFB9260554.1"/>
    <property type="molecule type" value="Genomic_DNA"/>
</dbReference>
<proteinExistence type="predicted"/>
<dbReference type="InterPro" id="IPR023296">
    <property type="entry name" value="Glyco_hydro_beta-prop_sf"/>
</dbReference>
<sequence>MVFIPQEFSGYPYWMAGTPYDGVDDSIENPCIYASHDGTNWEIPPGATNPVAPTPPGKAHNSDAHLAFDGTALHLWYRRTNDGYDTILHAISSDGTQWSTFDYALRLPQHRERILSPTICRSSTRWFMYTVKFIRQGNYKIVQRREAGDPSGPWGPPTSCDITLPDGRLPWHIDVCHVGSEYWMVIADSISNKGGDLFFATSKDGLSFDVAQEPLLSRHSAVGSGLYRSALVARPSIDKAGHESVIADAWYSVVDGRRWGVCRGEIILRRPLTI</sequence>
<accession>A0ABV5JS01</accession>
<gene>
    <name evidence="1" type="ORF">ACFFVD_12135</name>
</gene>
<name>A0ABV5JS01_9ACTN</name>
<organism evidence="1 2">
    <name type="scientific">Dietzia aerolata</name>
    <dbReference type="NCBI Taxonomy" id="595984"/>
    <lineage>
        <taxon>Bacteria</taxon>
        <taxon>Bacillati</taxon>
        <taxon>Actinomycetota</taxon>
        <taxon>Actinomycetes</taxon>
        <taxon>Mycobacteriales</taxon>
        <taxon>Dietziaceae</taxon>
        <taxon>Dietzia</taxon>
    </lineage>
</organism>
<protein>
    <recommendedName>
        <fullName evidence="3">Exo-alpha-sialidase</fullName>
    </recommendedName>
</protein>
<evidence type="ECO:0008006" key="3">
    <source>
        <dbReference type="Google" id="ProtNLM"/>
    </source>
</evidence>